<accession>A0AAD6TWC6</accession>
<reference evidence="2" key="1">
    <citation type="submission" date="2023-03" db="EMBL/GenBank/DDBJ databases">
        <title>Massive genome expansion in bonnet fungi (Mycena s.s.) driven by repeated elements and novel gene families across ecological guilds.</title>
        <authorList>
            <consortium name="Lawrence Berkeley National Laboratory"/>
            <person name="Harder C.B."/>
            <person name="Miyauchi S."/>
            <person name="Viragh M."/>
            <person name="Kuo A."/>
            <person name="Thoen E."/>
            <person name="Andreopoulos B."/>
            <person name="Lu D."/>
            <person name="Skrede I."/>
            <person name="Drula E."/>
            <person name="Henrissat B."/>
            <person name="Morin E."/>
            <person name="Kohler A."/>
            <person name="Barry K."/>
            <person name="LaButti K."/>
            <person name="Morin E."/>
            <person name="Salamov A."/>
            <person name="Lipzen A."/>
            <person name="Mereny Z."/>
            <person name="Hegedus B."/>
            <person name="Baldrian P."/>
            <person name="Stursova M."/>
            <person name="Weitz H."/>
            <person name="Taylor A."/>
            <person name="Grigoriev I.V."/>
            <person name="Nagy L.G."/>
            <person name="Martin F."/>
            <person name="Kauserud H."/>
        </authorList>
    </citation>
    <scope>NUCLEOTIDE SEQUENCE</scope>
    <source>
        <strain evidence="2">CBHHK173m</strain>
    </source>
</reference>
<feature type="compositionally biased region" description="Polar residues" evidence="1">
    <location>
        <begin position="24"/>
        <end position="34"/>
    </location>
</feature>
<gene>
    <name evidence="2" type="ORF">B0H15DRAFT_803374</name>
</gene>
<dbReference type="Proteomes" id="UP001222325">
    <property type="component" value="Unassembled WGS sequence"/>
</dbReference>
<feature type="compositionally biased region" description="Acidic residues" evidence="1">
    <location>
        <begin position="55"/>
        <end position="72"/>
    </location>
</feature>
<evidence type="ECO:0000313" key="3">
    <source>
        <dbReference type="Proteomes" id="UP001222325"/>
    </source>
</evidence>
<feature type="compositionally biased region" description="Low complexity" evidence="1">
    <location>
        <begin position="44"/>
        <end position="54"/>
    </location>
</feature>
<dbReference type="AlphaFoldDB" id="A0AAD6TWC6"/>
<feature type="non-terminal residue" evidence="2">
    <location>
        <position position="1"/>
    </location>
</feature>
<organism evidence="2 3">
    <name type="scientific">Mycena belliarum</name>
    <dbReference type="NCBI Taxonomy" id="1033014"/>
    <lineage>
        <taxon>Eukaryota</taxon>
        <taxon>Fungi</taxon>
        <taxon>Dikarya</taxon>
        <taxon>Basidiomycota</taxon>
        <taxon>Agaricomycotina</taxon>
        <taxon>Agaricomycetes</taxon>
        <taxon>Agaricomycetidae</taxon>
        <taxon>Agaricales</taxon>
        <taxon>Marasmiineae</taxon>
        <taxon>Mycenaceae</taxon>
        <taxon>Mycena</taxon>
    </lineage>
</organism>
<proteinExistence type="predicted"/>
<feature type="region of interest" description="Disordered" evidence="1">
    <location>
        <begin position="314"/>
        <end position="333"/>
    </location>
</feature>
<name>A0AAD6TWC6_9AGAR</name>
<feature type="region of interest" description="Disordered" evidence="1">
    <location>
        <begin position="1"/>
        <end position="72"/>
    </location>
</feature>
<protein>
    <submittedName>
        <fullName evidence="2">Uncharacterized protein</fullName>
    </submittedName>
</protein>
<feature type="compositionally biased region" description="Polar residues" evidence="1">
    <location>
        <begin position="316"/>
        <end position="325"/>
    </location>
</feature>
<keyword evidence="3" id="KW-1185">Reference proteome</keyword>
<dbReference type="EMBL" id="JARJCN010000047">
    <property type="protein sequence ID" value="KAJ7081990.1"/>
    <property type="molecule type" value="Genomic_DNA"/>
</dbReference>
<comment type="caution">
    <text evidence="2">The sequence shown here is derived from an EMBL/GenBank/DDBJ whole genome shotgun (WGS) entry which is preliminary data.</text>
</comment>
<evidence type="ECO:0000313" key="2">
    <source>
        <dbReference type="EMBL" id="KAJ7081990.1"/>
    </source>
</evidence>
<evidence type="ECO:0000256" key="1">
    <source>
        <dbReference type="SAM" id="MobiDB-lite"/>
    </source>
</evidence>
<sequence>MQTTITLQRDDRTNIASTPAMHSRPSTYSKQLTSHGLLGPDTAECVSEPTSSSDSESESEDGEADTEDEEVEELRKQVFMHKLAIPRQHKGGSPRPEAEDVVYMPTVEQITVELEPFEKWKTRDIPESSEFHKDWHTSDWENWADFMTLGPYPYALNRTQIGILVKEGYKIRGRIRPVAHTSVGPEPELIFTTTFDEQQYYRLKDLRTIVDVGRFASLKDFWSNARDCKGKAMKLDWFSFDNTTLWHHWIITAFVRSGGDLHELHSYMEQEGEAWWDFCARHENLKQIPAVFANVVDAEKKLLADPDKFWELESPASKSGISSGGTAAEPIGESTHQLPNKAHALPVLIVLVALTHYYAGPGPGALAHAPAVHD</sequence>